<protein>
    <submittedName>
        <fullName evidence="2">PIN domain-containing protein</fullName>
    </submittedName>
</protein>
<sequence length="140" mass="16024">MRKKVLLDTGPLVAFINNRENSHDWAVNEWKKIEPPFLTCEAVITETCFILRDFYGGEDAVMSLLDTGLIQISFRLSDEIGTVRELLKRYQNVPMSLADACLVRMSELIVGSYVLTLDSDFRVYRKNKNEMMDLIIADGI</sequence>
<gene>
    <name evidence="2" type="ORF">LC586_25930</name>
</gene>
<dbReference type="Proteomes" id="UP001199525">
    <property type="component" value="Unassembled WGS sequence"/>
</dbReference>
<organism evidence="2 3">
    <name type="scientific">Nostoc favosum CHAB5714</name>
    <dbReference type="NCBI Taxonomy" id="2780399"/>
    <lineage>
        <taxon>Bacteria</taxon>
        <taxon>Bacillati</taxon>
        <taxon>Cyanobacteriota</taxon>
        <taxon>Cyanophyceae</taxon>
        <taxon>Nostocales</taxon>
        <taxon>Nostocaceae</taxon>
        <taxon>Nostoc</taxon>
        <taxon>Nostoc favosum</taxon>
    </lineage>
</organism>
<dbReference type="Gene3D" id="3.40.50.1010">
    <property type="entry name" value="5'-nuclease"/>
    <property type="match status" value="1"/>
</dbReference>
<name>A0ABS8IEP8_9NOSO</name>
<dbReference type="Pfam" id="PF01850">
    <property type="entry name" value="PIN"/>
    <property type="match status" value="1"/>
</dbReference>
<dbReference type="InterPro" id="IPR002716">
    <property type="entry name" value="PIN_dom"/>
</dbReference>
<dbReference type="SUPFAM" id="SSF88723">
    <property type="entry name" value="PIN domain-like"/>
    <property type="match status" value="1"/>
</dbReference>
<dbReference type="InterPro" id="IPR029060">
    <property type="entry name" value="PIN-like_dom_sf"/>
</dbReference>
<comment type="caution">
    <text evidence="2">The sequence shown here is derived from an EMBL/GenBank/DDBJ whole genome shotgun (WGS) entry which is preliminary data.</text>
</comment>
<evidence type="ECO:0000313" key="2">
    <source>
        <dbReference type="EMBL" id="MCC5602535.1"/>
    </source>
</evidence>
<evidence type="ECO:0000259" key="1">
    <source>
        <dbReference type="Pfam" id="PF01850"/>
    </source>
</evidence>
<reference evidence="2 3" key="1">
    <citation type="journal article" date="2021" name="Microorganisms">
        <title>Genome Evolution of Filamentous Cyanobacterium Nostoc Species: From Facultative Symbiosis to Free Living.</title>
        <authorList>
            <person name="Huo D."/>
            <person name="Li H."/>
            <person name="Cai F."/>
            <person name="Guo X."/>
            <person name="Qiao Z."/>
            <person name="Wang W."/>
            <person name="Yu G."/>
            <person name="Li R."/>
        </authorList>
    </citation>
    <scope>NUCLEOTIDE SEQUENCE [LARGE SCALE GENOMIC DNA]</scope>
    <source>
        <strain evidence="2 3">CHAB 5714</strain>
    </source>
</reference>
<keyword evidence="3" id="KW-1185">Reference proteome</keyword>
<dbReference type="EMBL" id="JAIVFQ010000052">
    <property type="protein sequence ID" value="MCC5602535.1"/>
    <property type="molecule type" value="Genomic_DNA"/>
</dbReference>
<proteinExistence type="predicted"/>
<evidence type="ECO:0000313" key="3">
    <source>
        <dbReference type="Proteomes" id="UP001199525"/>
    </source>
</evidence>
<feature type="domain" description="PIN" evidence="1">
    <location>
        <begin position="5"/>
        <end position="125"/>
    </location>
</feature>
<dbReference type="RefSeq" id="WP_229488086.1">
    <property type="nucleotide sequence ID" value="NZ_JAIVFQ010000052.1"/>
</dbReference>
<accession>A0ABS8IEP8</accession>